<evidence type="ECO:0000313" key="2">
    <source>
        <dbReference type="Proteomes" id="UP000305948"/>
    </source>
</evidence>
<proteinExistence type="predicted"/>
<organism evidence="1 2">
    <name type="scientific">Heliocybe sulcata</name>
    <dbReference type="NCBI Taxonomy" id="5364"/>
    <lineage>
        <taxon>Eukaryota</taxon>
        <taxon>Fungi</taxon>
        <taxon>Dikarya</taxon>
        <taxon>Basidiomycota</taxon>
        <taxon>Agaricomycotina</taxon>
        <taxon>Agaricomycetes</taxon>
        <taxon>Gloeophyllales</taxon>
        <taxon>Gloeophyllaceae</taxon>
        <taxon>Heliocybe</taxon>
    </lineage>
</organism>
<reference evidence="1 2" key="1">
    <citation type="journal article" date="2019" name="Nat. Ecol. Evol.">
        <title>Megaphylogeny resolves global patterns of mushroom evolution.</title>
        <authorList>
            <person name="Varga T."/>
            <person name="Krizsan K."/>
            <person name="Foldi C."/>
            <person name="Dima B."/>
            <person name="Sanchez-Garcia M."/>
            <person name="Sanchez-Ramirez S."/>
            <person name="Szollosi G.J."/>
            <person name="Szarkandi J.G."/>
            <person name="Papp V."/>
            <person name="Albert L."/>
            <person name="Andreopoulos W."/>
            <person name="Angelini C."/>
            <person name="Antonin V."/>
            <person name="Barry K.W."/>
            <person name="Bougher N.L."/>
            <person name="Buchanan P."/>
            <person name="Buyck B."/>
            <person name="Bense V."/>
            <person name="Catcheside P."/>
            <person name="Chovatia M."/>
            <person name="Cooper J."/>
            <person name="Damon W."/>
            <person name="Desjardin D."/>
            <person name="Finy P."/>
            <person name="Geml J."/>
            <person name="Haridas S."/>
            <person name="Hughes K."/>
            <person name="Justo A."/>
            <person name="Karasinski D."/>
            <person name="Kautmanova I."/>
            <person name="Kiss B."/>
            <person name="Kocsube S."/>
            <person name="Kotiranta H."/>
            <person name="LaButti K.M."/>
            <person name="Lechner B.E."/>
            <person name="Liimatainen K."/>
            <person name="Lipzen A."/>
            <person name="Lukacs Z."/>
            <person name="Mihaltcheva S."/>
            <person name="Morgado L.N."/>
            <person name="Niskanen T."/>
            <person name="Noordeloos M.E."/>
            <person name="Ohm R.A."/>
            <person name="Ortiz-Santana B."/>
            <person name="Ovrebo C."/>
            <person name="Racz N."/>
            <person name="Riley R."/>
            <person name="Savchenko A."/>
            <person name="Shiryaev A."/>
            <person name="Soop K."/>
            <person name="Spirin V."/>
            <person name="Szebenyi C."/>
            <person name="Tomsovsky M."/>
            <person name="Tulloss R.E."/>
            <person name="Uehling J."/>
            <person name="Grigoriev I.V."/>
            <person name="Vagvolgyi C."/>
            <person name="Papp T."/>
            <person name="Martin F.M."/>
            <person name="Miettinen O."/>
            <person name="Hibbett D.S."/>
            <person name="Nagy L.G."/>
        </authorList>
    </citation>
    <scope>NUCLEOTIDE SEQUENCE [LARGE SCALE GENOMIC DNA]</scope>
    <source>
        <strain evidence="1 2">OMC1185</strain>
    </source>
</reference>
<evidence type="ECO:0000313" key="1">
    <source>
        <dbReference type="EMBL" id="TFK45900.1"/>
    </source>
</evidence>
<protein>
    <submittedName>
        <fullName evidence="1">Uncharacterized protein</fullName>
    </submittedName>
</protein>
<dbReference type="AlphaFoldDB" id="A0A5C3MKU5"/>
<gene>
    <name evidence="1" type="ORF">OE88DRAFT_1071874</name>
</gene>
<dbReference type="Proteomes" id="UP000305948">
    <property type="component" value="Unassembled WGS sequence"/>
</dbReference>
<keyword evidence="2" id="KW-1185">Reference proteome</keyword>
<dbReference type="EMBL" id="ML213535">
    <property type="protein sequence ID" value="TFK45900.1"/>
    <property type="molecule type" value="Genomic_DNA"/>
</dbReference>
<sequence length="150" mass="16786">MNGSISRWVPTESPWHCPNCVTVQVDGVYPWHELKHLVPDGNREQIVFAVVNCEVIDACQHRCQMLSNLLDAGAVRPIAEVYFDERCVCRAGGVIEETPRQVDATVASELCCYARACSCHAIHKRVTRSLFSLGVMDTASRRSRQLSSMH</sequence>
<accession>A0A5C3MKU5</accession>
<name>A0A5C3MKU5_9AGAM</name>